<evidence type="ECO:0000313" key="2">
    <source>
        <dbReference type="Proteomes" id="UP000887116"/>
    </source>
</evidence>
<accession>A0A8X6GRX7</accession>
<keyword evidence="2" id="KW-1185">Reference proteome</keyword>
<dbReference type="AlphaFoldDB" id="A0A8X6GRX7"/>
<organism evidence="1 2">
    <name type="scientific">Trichonephila clavata</name>
    <name type="common">Joro spider</name>
    <name type="synonym">Nephila clavata</name>
    <dbReference type="NCBI Taxonomy" id="2740835"/>
    <lineage>
        <taxon>Eukaryota</taxon>
        <taxon>Metazoa</taxon>
        <taxon>Ecdysozoa</taxon>
        <taxon>Arthropoda</taxon>
        <taxon>Chelicerata</taxon>
        <taxon>Arachnida</taxon>
        <taxon>Araneae</taxon>
        <taxon>Araneomorphae</taxon>
        <taxon>Entelegynae</taxon>
        <taxon>Araneoidea</taxon>
        <taxon>Nephilidae</taxon>
        <taxon>Trichonephila</taxon>
    </lineage>
</organism>
<proteinExistence type="predicted"/>
<protein>
    <submittedName>
        <fullName evidence="1">Uncharacterized protein</fullName>
    </submittedName>
</protein>
<comment type="caution">
    <text evidence="1">The sequence shown here is derived from an EMBL/GenBank/DDBJ whole genome shotgun (WGS) entry which is preliminary data.</text>
</comment>
<gene>
    <name evidence="1" type="ORF">TNCT_516811</name>
</gene>
<name>A0A8X6GRX7_TRICU</name>
<dbReference type="EMBL" id="BMAO01026498">
    <property type="protein sequence ID" value="GFR10126.1"/>
    <property type="molecule type" value="Genomic_DNA"/>
</dbReference>
<evidence type="ECO:0000313" key="1">
    <source>
        <dbReference type="EMBL" id="GFR10126.1"/>
    </source>
</evidence>
<reference evidence="1" key="1">
    <citation type="submission" date="2020-07" db="EMBL/GenBank/DDBJ databases">
        <title>Multicomponent nature underlies the extraordinary mechanical properties of spider dragline silk.</title>
        <authorList>
            <person name="Kono N."/>
            <person name="Nakamura H."/>
            <person name="Mori M."/>
            <person name="Yoshida Y."/>
            <person name="Ohtoshi R."/>
            <person name="Malay A.D."/>
            <person name="Moran D.A.P."/>
            <person name="Tomita M."/>
            <person name="Numata K."/>
            <person name="Arakawa K."/>
        </authorList>
    </citation>
    <scope>NUCLEOTIDE SEQUENCE</scope>
</reference>
<sequence>MDLQTDLFAFFLDIFKEILNMYRRVSPSRSVEYYFSFAEYTPERQQFIERVIQHAHNRSLTTDNLRFTFDDSPRERSVKRRNG</sequence>
<dbReference type="Proteomes" id="UP000887116">
    <property type="component" value="Unassembled WGS sequence"/>
</dbReference>